<feature type="compositionally biased region" description="Acidic residues" evidence="1">
    <location>
        <begin position="115"/>
        <end position="128"/>
    </location>
</feature>
<dbReference type="AlphaFoldDB" id="A0A1E7EXM2"/>
<dbReference type="OrthoDB" id="48180at2759"/>
<sequence>MHTTIETPTMLLTTNDSSNNNLNTIQQQQQVGSSLSSSSLSSMMSMNHQNRYQHPAGAVTERSSSSNSNSNNKGTSSYSLSLLEDTKARIRQLSDISSTESDETTSTTDFSSSSSDDELEDDEQELDNDVVQVSEVEEVCCPSPSSCRRRSSILKSRTKFEPRYINYSTKRRSWRALPPPDSNHIKELTAQSSSRRVRSSSNSVSFTSVTIRSYEQTIGDNPAVSYGTPISLDWNYEEHDSIELDSYEIKRSLNRRTRRQMVIDHYRRKNLILYEFGCTKEEMNRARKDADRIKFHRSVTLSFLPMMNVESVVENATKKMKRLFVVRNKQ</sequence>
<evidence type="ECO:0000313" key="3">
    <source>
        <dbReference type="Proteomes" id="UP000095751"/>
    </source>
</evidence>
<dbReference type="EMBL" id="KV784373">
    <property type="protein sequence ID" value="OEU10273.1"/>
    <property type="molecule type" value="Genomic_DNA"/>
</dbReference>
<keyword evidence="3" id="KW-1185">Reference proteome</keyword>
<reference evidence="2 3" key="1">
    <citation type="submission" date="2016-09" db="EMBL/GenBank/DDBJ databases">
        <title>Extensive genetic diversity and differential bi-allelic expression allows diatom success in the polar Southern Ocean.</title>
        <authorList>
            <consortium name="DOE Joint Genome Institute"/>
            <person name="Mock T."/>
            <person name="Otillar R.P."/>
            <person name="Strauss J."/>
            <person name="Dupont C."/>
            <person name="Frickenhaus S."/>
            <person name="Maumus F."/>
            <person name="Mcmullan M."/>
            <person name="Sanges R."/>
            <person name="Schmutz J."/>
            <person name="Toseland A."/>
            <person name="Valas R."/>
            <person name="Veluchamy A."/>
            <person name="Ward B.J."/>
            <person name="Allen A."/>
            <person name="Barry K."/>
            <person name="Falciatore A."/>
            <person name="Ferrante M."/>
            <person name="Fortunato A.E."/>
            <person name="Gloeckner G."/>
            <person name="Gruber A."/>
            <person name="Hipkin R."/>
            <person name="Janech M."/>
            <person name="Kroth P."/>
            <person name="Leese F."/>
            <person name="Lindquist E."/>
            <person name="Lyon B.R."/>
            <person name="Martin J."/>
            <person name="Mayer C."/>
            <person name="Parker M."/>
            <person name="Quesneville H."/>
            <person name="Raymond J."/>
            <person name="Uhlig C."/>
            <person name="Valentin K.U."/>
            <person name="Worden A.Z."/>
            <person name="Armbrust E.V."/>
            <person name="Bowler C."/>
            <person name="Green B."/>
            <person name="Moulton V."/>
            <person name="Van Oosterhout C."/>
            <person name="Grigoriev I."/>
        </authorList>
    </citation>
    <scope>NUCLEOTIDE SEQUENCE [LARGE SCALE GENOMIC DNA]</scope>
    <source>
        <strain evidence="2 3">CCMP1102</strain>
    </source>
</reference>
<name>A0A1E7EXM2_9STRA</name>
<dbReference type="Proteomes" id="UP000095751">
    <property type="component" value="Unassembled WGS sequence"/>
</dbReference>
<feature type="compositionally biased region" description="Low complexity" evidence="1">
    <location>
        <begin position="63"/>
        <end position="79"/>
    </location>
</feature>
<evidence type="ECO:0000256" key="1">
    <source>
        <dbReference type="SAM" id="MobiDB-lite"/>
    </source>
</evidence>
<dbReference type="KEGG" id="fcy:FRACYDRAFT_247888"/>
<feature type="compositionally biased region" description="Low complexity" evidence="1">
    <location>
        <begin position="94"/>
        <end position="114"/>
    </location>
</feature>
<dbReference type="InParanoid" id="A0A1E7EXM2"/>
<accession>A0A1E7EXM2</accession>
<feature type="region of interest" description="Disordered" evidence="1">
    <location>
        <begin position="93"/>
        <end position="130"/>
    </location>
</feature>
<gene>
    <name evidence="2" type="ORF">FRACYDRAFT_247888</name>
</gene>
<protein>
    <submittedName>
        <fullName evidence="2">Uncharacterized protein</fullName>
    </submittedName>
</protein>
<proteinExistence type="predicted"/>
<feature type="region of interest" description="Disordered" evidence="1">
    <location>
        <begin position="52"/>
        <end position="80"/>
    </location>
</feature>
<feature type="region of interest" description="Disordered" evidence="1">
    <location>
        <begin position="1"/>
        <end position="21"/>
    </location>
</feature>
<evidence type="ECO:0000313" key="2">
    <source>
        <dbReference type="EMBL" id="OEU10273.1"/>
    </source>
</evidence>
<organism evidence="2 3">
    <name type="scientific">Fragilariopsis cylindrus CCMP1102</name>
    <dbReference type="NCBI Taxonomy" id="635003"/>
    <lineage>
        <taxon>Eukaryota</taxon>
        <taxon>Sar</taxon>
        <taxon>Stramenopiles</taxon>
        <taxon>Ochrophyta</taxon>
        <taxon>Bacillariophyta</taxon>
        <taxon>Bacillariophyceae</taxon>
        <taxon>Bacillariophycidae</taxon>
        <taxon>Bacillariales</taxon>
        <taxon>Bacillariaceae</taxon>
        <taxon>Fragilariopsis</taxon>
    </lineage>
</organism>